<organism evidence="1 2">
    <name type="scientific">Sphaeroforma arctica JP610</name>
    <dbReference type="NCBI Taxonomy" id="667725"/>
    <lineage>
        <taxon>Eukaryota</taxon>
        <taxon>Ichthyosporea</taxon>
        <taxon>Ichthyophonida</taxon>
        <taxon>Sphaeroforma</taxon>
    </lineage>
</organism>
<dbReference type="GeneID" id="25918510"/>
<gene>
    <name evidence="1" type="ORF">SARC_18006</name>
</gene>
<dbReference type="Gene3D" id="1.25.40.500">
    <property type="entry name" value="TFIID subunit TAF5, NTD2 domain"/>
    <property type="match status" value="1"/>
</dbReference>
<sequence length="54" mass="5917">MCQASFELFIGFLHDNKYMLLLSMVNQYVSISVFAGKPIADQAALASRSAMTGE</sequence>
<name>A0A0L0F014_9EUKA</name>
<dbReference type="EMBL" id="KQ254785">
    <property type="protein sequence ID" value="KNC69483.1"/>
    <property type="molecule type" value="Genomic_DNA"/>
</dbReference>
<evidence type="ECO:0000313" key="1">
    <source>
        <dbReference type="EMBL" id="KNC69483.1"/>
    </source>
</evidence>
<dbReference type="RefSeq" id="XP_014143385.1">
    <property type="nucleotide sequence ID" value="XM_014287910.1"/>
</dbReference>
<reference evidence="1 2" key="1">
    <citation type="submission" date="2011-02" db="EMBL/GenBank/DDBJ databases">
        <title>The Genome Sequence of Sphaeroforma arctica JP610.</title>
        <authorList>
            <consortium name="The Broad Institute Genome Sequencing Platform"/>
            <person name="Russ C."/>
            <person name="Cuomo C."/>
            <person name="Young S.K."/>
            <person name="Zeng Q."/>
            <person name="Gargeya S."/>
            <person name="Alvarado L."/>
            <person name="Berlin A."/>
            <person name="Chapman S.B."/>
            <person name="Chen Z."/>
            <person name="Freedman E."/>
            <person name="Gellesch M."/>
            <person name="Goldberg J."/>
            <person name="Griggs A."/>
            <person name="Gujja S."/>
            <person name="Heilman E."/>
            <person name="Heiman D."/>
            <person name="Howarth C."/>
            <person name="Mehta T."/>
            <person name="Neiman D."/>
            <person name="Pearson M."/>
            <person name="Roberts A."/>
            <person name="Saif S."/>
            <person name="Shea T."/>
            <person name="Shenoy N."/>
            <person name="Sisk P."/>
            <person name="Stolte C."/>
            <person name="Sykes S."/>
            <person name="White J."/>
            <person name="Yandava C."/>
            <person name="Burger G."/>
            <person name="Gray M.W."/>
            <person name="Holland P.W.H."/>
            <person name="King N."/>
            <person name="Lang F.B.F."/>
            <person name="Roger A.J."/>
            <person name="Ruiz-Trillo I."/>
            <person name="Haas B."/>
            <person name="Nusbaum C."/>
            <person name="Birren B."/>
        </authorList>
    </citation>
    <scope>NUCLEOTIDE SEQUENCE [LARGE SCALE GENOMIC DNA]</scope>
    <source>
        <strain evidence="1 2">JP610</strain>
    </source>
</reference>
<accession>A0A0L0F014</accession>
<feature type="non-terminal residue" evidence="1">
    <location>
        <position position="54"/>
    </location>
</feature>
<protein>
    <submittedName>
        <fullName evidence="1">Uncharacterized protein</fullName>
    </submittedName>
</protein>
<dbReference type="AlphaFoldDB" id="A0A0L0F014"/>
<keyword evidence="2" id="KW-1185">Reference proteome</keyword>
<dbReference type="Proteomes" id="UP000054560">
    <property type="component" value="Unassembled WGS sequence"/>
</dbReference>
<evidence type="ECO:0000313" key="2">
    <source>
        <dbReference type="Proteomes" id="UP000054560"/>
    </source>
</evidence>
<dbReference type="InterPro" id="IPR037264">
    <property type="entry name" value="TFIID_NTD2_sf"/>
</dbReference>
<proteinExistence type="predicted"/>